<dbReference type="GO" id="GO:0008380">
    <property type="term" value="P:RNA splicing"/>
    <property type="evidence" value="ECO:0007669"/>
    <property type="project" value="UniProtKB-KW"/>
</dbReference>
<dbReference type="GeneID" id="70187341"/>
<evidence type="ECO:0000313" key="7">
    <source>
        <dbReference type="EMBL" id="KAH7040029.1"/>
    </source>
</evidence>
<proteinExistence type="predicted"/>
<dbReference type="EMBL" id="JAGTJQ010000001">
    <property type="protein sequence ID" value="KAH7040029.1"/>
    <property type="molecule type" value="Genomic_DNA"/>
</dbReference>
<accession>A0A9P8YJ82</accession>
<dbReference type="PANTHER" id="PTHR18934:SF109">
    <property type="entry name" value="ATP-DEPENDENT RNA HELICASE DHX15 HOMOLOG"/>
    <property type="match status" value="1"/>
</dbReference>
<reference evidence="7" key="1">
    <citation type="journal article" date="2021" name="Nat. Commun.">
        <title>Genetic determinants of endophytism in the Arabidopsis root mycobiome.</title>
        <authorList>
            <person name="Mesny F."/>
            <person name="Miyauchi S."/>
            <person name="Thiergart T."/>
            <person name="Pickel B."/>
            <person name="Atanasova L."/>
            <person name="Karlsson M."/>
            <person name="Huettel B."/>
            <person name="Barry K.W."/>
            <person name="Haridas S."/>
            <person name="Chen C."/>
            <person name="Bauer D."/>
            <person name="Andreopoulos W."/>
            <person name="Pangilinan J."/>
            <person name="LaButti K."/>
            <person name="Riley R."/>
            <person name="Lipzen A."/>
            <person name="Clum A."/>
            <person name="Drula E."/>
            <person name="Henrissat B."/>
            <person name="Kohler A."/>
            <person name="Grigoriev I.V."/>
            <person name="Martin F.M."/>
            <person name="Hacquard S."/>
        </authorList>
    </citation>
    <scope>NUCLEOTIDE SEQUENCE</scope>
    <source>
        <strain evidence="7">MPI-CAGE-CH-0230</strain>
    </source>
</reference>
<evidence type="ECO:0000313" key="8">
    <source>
        <dbReference type="Proteomes" id="UP000756346"/>
    </source>
</evidence>
<evidence type="ECO:0000256" key="3">
    <source>
        <dbReference type="ARBA" id="ARBA00022801"/>
    </source>
</evidence>
<dbReference type="Proteomes" id="UP000756346">
    <property type="component" value="Unassembled WGS sequence"/>
</dbReference>
<dbReference type="Gene3D" id="3.40.50.300">
    <property type="entry name" value="P-loop containing nucleotide triphosphate hydrolases"/>
    <property type="match status" value="1"/>
</dbReference>
<dbReference type="GO" id="GO:0016787">
    <property type="term" value="F:hydrolase activity"/>
    <property type="evidence" value="ECO:0007669"/>
    <property type="project" value="UniProtKB-KW"/>
</dbReference>
<dbReference type="RefSeq" id="XP_046018084.1">
    <property type="nucleotide sequence ID" value="XM_046157795.1"/>
</dbReference>
<comment type="catalytic activity">
    <reaction evidence="6">
        <text>ATP + H2O = ADP + phosphate + H(+)</text>
        <dbReference type="Rhea" id="RHEA:13065"/>
        <dbReference type="ChEBI" id="CHEBI:15377"/>
        <dbReference type="ChEBI" id="CHEBI:15378"/>
        <dbReference type="ChEBI" id="CHEBI:30616"/>
        <dbReference type="ChEBI" id="CHEBI:43474"/>
        <dbReference type="ChEBI" id="CHEBI:456216"/>
        <dbReference type="EC" id="3.6.4.13"/>
    </reaction>
</comment>
<keyword evidence="2" id="KW-0507">mRNA processing</keyword>
<comment type="caution">
    <text evidence="7">The sequence shown here is derived from an EMBL/GenBank/DDBJ whole genome shotgun (WGS) entry which is preliminary data.</text>
</comment>
<evidence type="ECO:0000256" key="6">
    <source>
        <dbReference type="ARBA" id="ARBA00047984"/>
    </source>
</evidence>
<dbReference type="SUPFAM" id="SSF52540">
    <property type="entry name" value="P-loop containing nucleoside triphosphate hydrolases"/>
    <property type="match status" value="1"/>
</dbReference>
<evidence type="ECO:0000256" key="5">
    <source>
        <dbReference type="ARBA" id="ARBA00023187"/>
    </source>
</evidence>
<dbReference type="GO" id="GO:0003723">
    <property type="term" value="F:RNA binding"/>
    <property type="evidence" value="ECO:0007669"/>
    <property type="project" value="TreeGrafter"/>
</dbReference>
<name>A0A9P8YJ82_9PEZI</name>
<gene>
    <name evidence="7" type="ORF">B0I36DRAFT_357389</name>
</gene>
<evidence type="ECO:0000256" key="1">
    <source>
        <dbReference type="ARBA" id="ARBA00012552"/>
    </source>
</evidence>
<keyword evidence="5" id="KW-0508">mRNA splicing</keyword>
<dbReference type="AlphaFoldDB" id="A0A9P8YJ82"/>
<dbReference type="OrthoDB" id="10253254at2759"/>
<dbReference type="EC" id="3.6.4.13" evidence="1"/>
<dbReference type="GO" id="GO:0003724">
    <property type="term" value="F:RNA helicase activity"/>
    <property type="evidence" value="ECO:0007669"/>
    <property type="project" value="UniProtKB-EC"/>
</dbReference>
<keyword evidence="4" id="KW-0547">Nucleotide-binding</keyword>
<keyword evidence="3" id="KW-0378">Hydrolase</keyword>
<sequence>MAKSLEVERVRSQLSALAVDGITAEQIDAIEENPEVNPHTVNDKETRPYSAVYWETRQSRKGLPVYKQRQEFLDFYQKHQVMILSSGTGFGKTTQIPQFVFWAEYNRGA</sequence>
<keyword evidence="8" id="KW-1185">Reference proteome</keyword>
<organism evidence="7 8">
    <name type="scientific">Microdochium trichocladiopsis</name>
    <dbReference type="NCBI Taxonomy" id="1682393"/>
    <lineage>
        <taxon>Eukaryota</taxon>
        <taxon>Fungi</taxon>
        <taxon>Dikarya</taxon>
        <taxon>Ascomycota</taxon>
        <taxon>Pezizomycotina</taxon>
        <taxon>Sordariomycetes</taxon>
        <taxon>Xylariomycetidae</taxon>
        <taxon>Xylariales</taxon>
        <taxon>Microdochiaceae</taxon>
        <taxon>Microdochium</taxon>
    </lineage>
</organism>
<evidence type="ECO:0000256" key="4">
    <source>
        <dbReference type="ARBA" id="ARBA00022806"/>
    </source>
</evidence>
<evidence type="ECO:0000256" key="2">
    <source>
        <dbReference type="ARBA" id="ARBA00022664"/>
    </source>
</evidence>
<dbReference type="InterPro" id="IPR027417">
    <property type="entry name" value="P-loop_NTPase"/>
</dbReference>
<keyword evidence="4" id="KW-0347">Helicase</keyword>
<protein>
    <recommendedName>
        <fullName evidence="1">RNA helicase</fullName>
        <ecNumber evidence="1">3.6.4.13</ecNumber>
    </recommendedName>
</protein>
<dbReference type="GO" id="GO:0006397">
    <property type="term" value="P:mRNA processing"/>
    <property type="evidence" value="ECO:0007669"/>
    <property type="project" value="UniProtKB-KW"/>
</dbReference>
<keyword evidence="4" id="KW-0067">ATP-binding</keyword>
<dbReference type="PANTHER" id="PTHR18934">
    <property type="entry name" value="ATP-DEPENDENT RNA HELICASE"/>
    <property type="match status" value="1"/>
</dbReference>